<dbReference type="SMART" id="SM00225">
    <property type="entry name" value="BTB"/>
    <property type="match status" value="1"/>
</dbReference>
<dbReference type="Proteomes" id="UP000035680">
    <property type="component" value="Unassembled WGS sequence"/>
</dbReference>
<dbReference type="Pfam" id="PF00651">
    <property type="entry name" value="BTB"/>
    <property type="match status" value="1"/>
</dbReference>
<dbReference type="SUPFAM" id="SSF54695">
    <property type="entry name" value="POZ domain"/>
    <property type="match status" value="1"/>
</dbReference>
<name>A0A0K0FI16_STRVS</name>
<dbReference type="PROSITE" id="PS50097">
    <property type="entry name" value="BTB"/>
    <property type="match status" value="1"/>
</dbReference>
<dbReference type="CDD" id="cd00121">
    <property type="entry name" value="MATH"/>
    <property type="match status" value="1"/>
</dbReference>
<evidence type="ECO:0000313" key="2">
    <source>
        <dbReference type="Proteomes" id="UP000035680"/>
    </source>
</evidence>
<proteinExistence type="predicted"/>
<dbReference type="PANTHER" id="PTHR24413">
    <property type="entry name" value="SPECKLE-TYPE POZ PROTEIN"/>
    <property type="match status" value="1"/>
</dbReference>
<organism evidence="2 3">
    <name type="scientific">Strongyloides venezuelensis</name>
    <name type="common">Threadworm</name>
    <dbReference type="NCBI Taxonomy" id="75913"/>
    <lineage>
        <taxon>Eukaryota</taxon>
        <taxon>Metazoa</taxon>
        <taxon>Ecdysozoa</taxon>
        <taxon>Nematoda</taxon>
        <taxon>Chromadorea</taxon>
        <taxon>Rhabditida</taxon>
        <taxon>Tylenchina</taxon>
        <taxon>Panagrolaimomorpha</taxon>
        <taxon>Strongyloidoidea</taxon>
        <taxon>Strongyloididae</taxon>
        <taxon>Strongyloides</taxon>
    </lineage>
</organism>
<dbReference type="GO" id="GO:0030163">
    <property type="term" value="P:protein catabolic process"/>
    <property type="evidence" value="ECO:0007669"/>
    <property type="project" value="UniProtKB-ARBA"/>
</dbReference>
<dbReference type="Gene3D" id="3.30.710.10">
    <property type="entry name" value="Potassium Channel Kv1.1, Chain A"/>
    <property type="match status" value="1"/>
</dbReference>
<dbReference type="InterPro" id="IPR002083">
    <property type="entry name" value="MATH/TRAF_dom"/>
</dbReference>
<evidence type="ECO:0000313" key="3">
    <source>
        <dbReference type="WBParaSite" id="SVE_0853400.1"/>
    </source>
</evidence>
<reference evidence="3" key="2">
    <citation type="submission" date="2015-08" db="UniProtKB">
        <authorList>
            <consortium name="WormBaseParasite"/>
        </authorList>
    </citation>
    <scope>IDENTIFICATION</scope>
</reference>
<dbReference type="SUPFAM" id="SSF49599">
    <property type="entry name" value="TRAF domain-like"/>
    <property type="match status" value="1"/>
</dbReference>
<dbReference type="InterPro" id="IPR000210">
    <property type="entry name" value="BTB/POZ_dom"/>
</dbReference>
<protein>
    <submittedName>
        <fullName evidence="3">Speckle-type POZ protein (inferred by orthology to a human protein)</fullName>
    </submittedName>
</protein>
<dbReference type="InterPro" id="IPR008974">
    <property type="entry name" value="TRAF-like"/>
</dbReference>
<dbReference type="AlphaFoldDB" id="A0A0K0FI16"/>
<sequence length="384" mass="43956">MSLEDSLDSFSSNGSGVDSNNNNGVKRVHFMRTLENFPILNGPFRACGISNPYRSNSCSGYNLCHSCSEKKLIMENGHISKFHMDFGVGYSLIVYPNGKLGESKDHVSILLQFDELAYLKIIALCKFSILSVNGKEEYKSVTGVEKFDANKKSYYLQRFIDRRDLFQRQSILSPGNRLTVCFEIFYVFCDDVNTSAVLKTTYIKEPLNVFLNDMSGILNSSEFYDCTIKIGDAKIDVHKCILACRSEVFHEMLKDKSSQHELVTIEIENFTTDAVKEMVNYLYTGRSPKIDEMPFQMLDIAQKYKLEGLKTIATESLFKNLNVENVCEYLEISELCSAEILREFCIRYIYLNAREVTRNEKWIAIVNSYPLLIDRIFKIAVNAD</sequence>
<dbReference type="InterPro" id="IPR011333">
    <property type="entry name" value="SKP1/BTB/POZ_sf"/>
</dbReference>
<reference evidence="2" key="1">
    <citation type="submission" date="2014-07" db="EMBL/GenBank/DDBJ databases">
        <authorList>
            <person name="Martin A.A"/>
            <person name="De Silva N."/>
        </authorList>
    </citation>
    <scope>NUCLEOTIDE SEQUENCE</scope>
</reference>
<evidence type="ECO:0000259" key="1">
    <source>
        <dbReference type="PROSITE" id="PS50097"/>
    </source>
</evidence>
<dbReference type="Gene3D" id="2.60.210.10">
    <property type="entry name" value="Apoptosis, Tumor Necrosis Factor Receptor Associated Protein 2, Chain A"/>
    <property type="match status" value="1"/>
</dbReference>
<dbReference type="WBParaSite" id="SVE_0853400.1">
    <property type="protein sequence ID" value="SVE_0853400.1"/>
    <property type="gene ID" value="SVE_0853400"/>
</dbReference>
<feature type="domain" description="BTB" evidence="1">
    <location>
        <begin position="224"/>
        <end position="286"/>
    </location>
</feature>
<dbReference type="STRING" id="75913.A0A0K0FI16"/>
<keyword evidence="2" id="KW-1185">Reference proteome</keyword>
<dbReference type="Gene3D" id="1.25.40.420">
    <property type="match status" value="1"/>
</dbReference>
<accession>A0A0K0FI16</accession>